<proteinExistence type="predicted"/>
<accession>A0ABS2A6U3</accession>
<evidence type="ECO:0000313" key="3">
    <source>
        <dbReference type="EMBL" id="MBM2615569.1"/>
    </source>
</evidence>
<dbReference type="InterPro" id="IPR036514">
    <property type="entry name" value="SGNH_hydro_sf"/>
</dbReference>
<dbReference type="CDD" id="cd01833">
    <property type="entry name" value="XynB_like"/>
    <property type="match status" value="1"/>
</dbReference>
<reference evidence="3 4" key="1">
    <citation type="submission" date="2021-01" db="EMBL/GenBank/DDBJ databases">
        <title>Actinoplanes sp. nov. LDG1-06 isolated from lichen.</title>
        <authorList>
            <person name="Saeng-In P."/>
            <person name="Phongsopitanun W."/>
            <person name="Kanchanasin P."/>
            <person name="Yuki M."/>
            <person name="Kudo T."/>
            <person name="Ohkuma M."/>
            <person name="Tanasupawat S."/>
        </authorList>
    </citation>
    <scope>NUCLEOTIDE SEQUENCE [LARGE SCALE GENOMIC DNA]</scope>
    <source>
        <strain evidence="3 4">LDG1-06</strain>
    </source>
</reference>
<protein>
    <submittedName>
        <fullName evidence="3">GDSL family lipase</fullName>
    </submittedName>
</protein>
<dbReference type="EMBL" id="JAENHP010000002">
    <property type="protein sequence ID" value="MBM2615569.1"/>
    <property type="molecule type" value="Genomic_DNA"/>
</dbReference>
<feature type="chain" id="PRO_5045677074" evidence="1">
    <location>
        <begin position="22"/>
        <end position="382"/>
    </location>
</feature>
<dbReference type="InterPro" id="IPR013830">
    <property type="entry name" value="SGNH_hydro"/>
</dbReference>
<organism evidence="3 4">
    <name type="scientific">Paractinoplanes ovalisporus</name>
    <dbReference type="NCBI Taxonomy" id="2810368"/>
    <lineage>
        <taxon>Bacteria</taxon>
        <taxon>Bacillati</taxon>
        <taxon>Actinomycetota</taxon>
        <taxon>Actinomycetes</taxon>
        <taxon>Micromonosporales</taxon>
        <taxon>Micromonosporaceae</taxon>
        <taxon>Paractinoplanes</taxon>
    </lineage>
</organism>
<evidence type="ECO:0000256" key="1">
    <source>
        <dbReference type="SAM" id="SignalP"/>
    </source>
</evidence>
<dbReference type="Proteomes" id="UP000632138">
    <property type="component" value="Unassembled WGS sequence"/>
</dbReference>
<dbReference type="SUPFAM" id="SSF52266">
    <property type="entry name" value="SGNH hydrolase"/>
    <property type="match status" value="1"/>
</dbReference>
<evidence type="ECO:0000259" key="2">
    <source>
        <dbReference type="Pfam" id="PF13472"/>
    </source>
</evidence>
<dbReference type="InterPro" id="IPR051532">
    <property type="entry name" value="Ester_Hydrolysis_Enzymes"/>
</dbReference>
<sequence length="382" mass="39452">MNPRIRTRLSGIVLTATGVLAATMAGPLDAAAGPLDATTGPGTATVGTTTVGTATVGATTGWLDATTGPGPAATMPGPLVAGAGPGTPTSAAPAAVPLKVMPLGDSITWGSGSADSRVGNRTGALTAGGYRIDLRARLAAAGLDVDFVGSRQAGPPGTDRDNEGHPGWRIDQIAANVDGWLATYRPDVVLLHIGTNDMAQNRSVAASAARLSALIDQIRAARPDAAIFVQKLVQGHVEPEKSRIAAYNTAIPGIVATKDDNVHLVDQSSIGGLSEFDDLHPNDDGYAKMAFNLYRAMAGVYGDGGWPTGSDPYAATTRTLCFRINRTVAGEQTWHAQCDLWTRHTGTGRNAAAEWKRPAPATGKRAATRWLSDDPYVSNLGA</sequence>
<gene>
    <name evidence="3" type="ORF">JIG36_08325</name>
</gene>
<dbReference type="RefSeq" id="WP_203375446.1">
    <property type="nucleotide sequence ID" value="NZ_JAENHP010000002.1"/>
</dbReference>
<keyword evidence="1" id="KW-0732">Signal</keyword>
<dbReference type="PANTHER" id="PTHR30383:SF5">
    <property type="entry name" value="SGNH HYDROLASE-TYPE ESTERASE DOMAIN-CONTAINING PROTEIN"/>
    <property type="match status" value="1"/>
</dbReference>
<comment type="caution">
    <text evidence="3">The sequence shown here is derived from an EMBL/GenBank/DDBJ whole genome shotgun (WGS) entry which is preliminary data.</text>
</comment>
<name>A0ABS2A6U3_9ACTN</name>
<keyword evidence="4" id="KW-1185">Reference proteome</keyword>
<feature type="signal peptide" evidence="1">
    <location>
        <begin position="1"/>
        <end position="21"/>
    </location>
</feature>
<dbReference type="PANTHER" id="PTHR30383">
    <property type="entry name" value="THIOESTERASE 1/PROTEASE 1/LYSOPHOSPHOLIPASE L1"/>
    <property type="match status" value="1"/>
</dbReference>
<feature type="domain" description="SGNH hydrolase-type esterase" evidence="2">
    <location>
        <begin position="103"/>
        <end position="287"/>
    </location>
</feature>
<evidence type="ECO:0000313" key="4">
    <source>
        <dbReference type="Proteomes" id="UP000632138"/>
    </source>
</evidence>
<dbReference type="Pfam" id="PF13472">
    <property type="entry name" value="Lipase_GDSL_2"/>
    <property type="match status" value="1"/>
</dbReference>
<dbReference type="Gene3D" id="3.40.50.1110">
    <property type="entry name" value="SGNH hydrolase"/>
    <property type="match status" value="1"/>
</dbReference>